<dbReference type="Proteomes" id="UP001596220">
    <property type="component" value="Unassembled WGS sequence"/>
</dbReference>
<dbReference type="EMBL" id="JBHSQO010000011">
    <property type="protein sequence ID" value="MFC6090256.1"/>
    <property type="molecule type" value="Genomic_DNA"/>
</dbReference>
<dbReference type="CDD" id="cd00093">
    <property type="entry name" value="HTH_XRE"/>
    <property type="match status" value="1"/>
</dbReference>
<dbReference type="InterPro" id="IPR043917">
    <property type="entry name" value="DUF5753"/>
</dbReference>
<comment type="caution">
    <text evidence="2">The sequence shown here is derived from an EMBL/GenBank/DDBJ whole genome shotgun (WGS) entry which is preliminary data.</text>
</comment>
<dbReference type="InterPro" id="IPR001387">
    <property type="entry name" value="Cro/C1-type_HTH"/>
</dbReference>
<proteinExistence type="predicted"/>
<organism evidence="2 3">
    <name type="scientific">Saccharothrix lopnurensis</name>
    <dbReference type="NCBI Taxonomy" id="1670621"/>
    <lineage>
        <taxon>Bacteria</taxon>
        <taxon>Bacillati</taxon>
        <taxon>Actinomycetota</taxon>
        <taxon>Actinomycetes</taxon>
        <taxon>Pseudonocardiales</taxon>
        <taxon>Pseudonocardiaceae</taxon>
        <taxon>Saccharothrix</taxon>
    </lineage>
</organism>
<reference evidence="3" key="1">
    <citation type="journal article" date="2019" name="Int. J. Syst. Evol. Microbiol.">
        <title>The Global Catalogue of Microorganisms (GCM) 10K type strain sequencing project: providing services to taxonomists for standard genome sequencing and annotation.</title>
        <authorList>
            <consortium name="The Broad Institute Genomics Platform"/>
            <consortium name="The Broad Institute Genome Sequencing Center for Infectious Disease"/>
            <person name="Wu L."/>
            <person name="Ma J."/>
        </authorList>
    </citation>
    <scope>NUCLEOTIDE SEQUENCE [LARGE SCALE GENOMIC DNA]</scope>
    <source>
        <strain evidence="3">CGMCC 4.7246</strain>
    </source>
</reference>
<dbReference type="SMART" id="SM00530">
    <property type="entry name" value="HTH_XRE"/>
    <property type="match status" value="1"/>
</dbReference>
<dbReference type="RefSeq" id="WP_380635977.1">
    <property type="nucleotide sequence ID" value="NZ_JBHSQO010000011.1"/>
</dbReference>
<dbReference type="SUPFAM" id="SSF47413">
    <property type="entry name" value="lambda repressor-like DNA-binding domains"/>
    <property type="match status" value="1"/>
</dbReference>
<dbReference type="Pfam" id="PF13560">
    <property type="entry name" value="HTH_31"/>
    <property type="match status" value="1"/>
</dbReference>
<dbReference type="InterPro" id="IPR010982">
    <property type="entry name" value="Lambda_DNA-bd_dom_sf"/>
</dbReference>
<protein>
    <submittedName>
        <fullName evidence="2">Helix-turn-helix domain-containing protein</fullName>
    </submittedName>
</protein>
<dbReference type="Gene3D" id="1.10.260.40">
    <property type="entry name" value="lambda repressor-like DNA-binding domains"/>
    <property type="match status" value="1"/>
</dbReference>
<gene>
    <name evidence="2" type="ORF">ACFP3R_13310</name>
</gene>
<evidence type="ECO:0000259" key="1">
    <source>
        <dbReference type="PROSITE" id="PS50943"/>
    </source>
</evidence>
<accession>A0ABW1P448</accession>
<evidence type="ECO:0000313" key="3">
    <source>
        <dbReference type="Proteomes" id="UP001596220"/>
    </source>
</evidence>
<name>A0ABW1P448_9PSEU</name>
<keyword evidence="3" id="KW-1185">Reference proteome</keyword>
<dbReference type="Pfam" id="PF19054">
    <property type="entry name" value="DUF5753"/>
    <property type="match status" value="1"/>
</dbReference>
<dbReference type="PROSITE" id="PS50943">
    <property type="entry name" value="HTH_CROC1"/>
    <property type="match status" value="1"/>
</dbReference>
<sequence length="290" mass="32463">MASGPTSSTVQAWELGLRLREHRERLGLTAASVARTTGIGSTNLSVMESGKRRLTAAKLRDLVEVYRLDDAERRELEELREQADQREWWYDYAYLFPEDFVRLLGLEAGADRISEFAPDIVPGLLQTADYARAVMRAGTPYTRPVDIGPRLETRLARQARLVGTYALKLDVLLGEAALRQVVGGPEVMRGQLAHLLHVIAKRPDHVRVRVMPFSAGAHPLLGAALRIMSFPSERLRDLVYQETAISGAVIDKRQVILESTASFAEAFDRALDEDGSRRFIGDVREEVERL</sequence>
<evidence type="ECO:0000313" key="2">
    <source>
        <dbReference type="EMBL" id="MFC6090256.1"/>
    </source>
</evidence>
<feature type="domain" description="HTH cro/C1-type" evidence="1">
    <location>
        <begin position="19"/>
        <end position="73"/>
    </location>
</feature>